<evidence type="ECO:0000256" key="3">
    <source>
        <dbReference type="PIRSR" id="PIRSR613078-2"/>
    </source>
</evidence>
<dbReference type="InterPro" id="IPR001345">
    <property type="entry name" value="PG/BPGM_mutase_AS"/>
</dbReference>
<dbReference type="EMBL" id="KN822942">
    <property type="protein sequence ID" value="KIO34760.1"/>
    <property type="molecule type" value="Genomic_DNA"/>
</dbReference>
<sequence>MVVLHIYLVRHGETDENRQGIVQGQLETNLNATGREQSRRMAQALKDVQFVHAFVSNLGRAVESAAAVMKVHPTLKWTVHPGLRERYLGELQGKKRSSAENPPSVEPQEQYVQRILQWWDRDLFDCEILQQQFESDRDEVRNVLVIGHGSYLSNLVKALGSHKGYDVGLAGKGKAYNTGITVVEISDRHALRVEWCNIRTSNISMEWKRVW</sequence>
<evidence type="ECO:0008006" key="6">
    <source>
        <dbReference type="Google" id="ProtNLM"/>
    </source>
</evidence>
<feature type="active site" description="Tele-phosphohistidine intermediate" evidence="2">
    <location>
        <position position="11"/>
    </location>
</feature>
<dbReference type="InterPro" id="IPR051695">
    <property type="entry name" value="Phosphoglycerate_Mutase"/>
</dbReference>
<dbReference type="SMART" id="SM00855">
    <property type="entry name" value="PGAM"/>
    <property type="match status" value="1"/>
</dbReference>
<reference evidence="5" key="2">
    <citation type="submission" date="2015-01" db="EMBL/GenBank/DDBJ databases">
        <title>Evolutionary Origins and Diversification of the Mycorrhizal Mutualists.</title>
        <authorList>
            <consortium name="DOE Joint Genome Institute"/>
            <consortium name="Mycorrhizal Genomics Consortium"/>
            <person name="Kohler A."/>
            <person name="Kuo A."/>
            <person name="Nagy L.G."/>
            <person name="Floudas D."/>
            <person name="Copeland A."/>
            <person name="Barry K.W."/>
            <person name="Cichocki N."/>
            <person name="Veneault-Fourrey C."/>
            <person name="LaButti K."/>
            <person name="Lindquist E.A."/>
            <person name="Lipzen A."/>
            <person name="Lundell T."/>
            <person name="Morin E."/>
            <person name="Murat C."/>
            <person name="Riley R."/>
            <person name="Ohm R."/>
            <person name="Sun H."/>
            <person name="Tunlid A."/>
            <person name="Henrissat B."/>
            <person name="Grigoriev I.V."/>
            <person name="Hibbett D.S."/>
            <person name="Martin F."/>
        </authorList>
    </citation>
    <scope>NUCLEOTIDE SEQUENCE [LARGE SCALE GENOMIC DNA]</scope>
    <source>
        <strain evidence="5">MUT 4182</strain>
    </source>
</reference>
<protein>
    <recommendedName>
        <fullName evidence="6">Phosphoglycerate mutase-like protein</fullName>
    </recommendedName>
</protein>
<keyword evidence="1" id="KW-0378">Hydrolase</keyword>
<dbReference type="GO" id="GO:0043456">
    <property type="term" value="P:regulation of pentose-phosphate shunt"/>
    <property type="evidence" value="ECO:0007669"/>
    <property type="project" value="TreeGrafter"/>
</dbReference>
<keyword evidence="5" id="KW-1185">Reference proteome</keyword>
<name>A0A0C3QNH4_9AGAM</name>
<dbReference type="STRING" id="1051891.A0A0C3QNH4"/>
<dbReference type="OrthoDB" id="354304at2759"/>
<dbReference type="AlphaFoldDB" id="A0A0C3QNH4"/>
<evidence type="ECO:0000313" key="4">
    <source>
        <dbReference type="EMBL" id="KIO34760.1"/>
    </source>
</evidence>
<dbReference type="GO" id="GO:0045820">
    <property type="term" value="P:negative regulation of glycolytic process"/>
    <property type="evidence" value="ECO:0007669"/>
    <property type="project" value="TreeGrafter"/>
</dbReference>
<proteinExistence type="predicted"/>
<evidence type="ECO:0000256" key="1">
    <source>
        <dbReference type="ARBA" id="ARBA00022801"/>
    </source>
</evidence>
<feature type="active site" description="Proton donor/acceptor" evidence="2">
    <location>
        <position position="85"/>
    </location>
</feature>
<dbReference type="Proteomes" id="UP000054248">
    <property type="component" value="Unassembled WGS sequence"/>
</dbReference>
<dbReference type="GO" id="GO:0005829">
    <property type="term" value="C:cytosol"/>
    <property type="evidence" value="ECO:0007669"/>
    <property type="project" value="TreeGrafter"/>
</dbReference>
<dbReference type="HOGENOM" id="CLU_033323_9_2_1"/>
<dbReference type="GO" id="GO:0004331">
    <property type="term" value="F:fructose-2,6-bisphosphate 2-phosphatase activity"/>
    <property type="evidence" value="ECO:0007669"/>
    <property type="project" value="TreeGrafter"/>
</dbReference>
<feature type="binding site" evidence="3">
    <location>
        <begin position="10"/>
        <end position="17"/>
    </location>
    <ligand>
        <name>substrate</name>
    </ligand>
</feature>
<dbReference type="Pfam" id="PF00300">
    <property type="entry name" value="His_Phos_1"/>
    <property type="match status" value="1"/>
</dbReference>
<organism evidence="4 5">
    <name type="scientific">Tulasnella calospora MUT 4182</name>
    <dbReference type="NCBI Taxonomy" id="1051891"/>
    <lineage>
        <taxon>Eukaryota</taxon>
        <taxon>Fungi</taxon>
        <taxon>Dikarya</taxon>
        <taxon>Basidiomycota</taxon>
        <taxon>Agaricomycotina</taxon>
        <taxon>Agaricomycetes</taxon>
        <taxon>Cantharellales</taxon>
        <taxon>Tulasnellaceae</taxon>
        <taxon>Tulasnella</taxon>
    </lineage>
</organism>
<dbReference type="PANTHER" id="PTHR46517">
    <property type="entry name" value="FRUCTOSE-2,6-BISPHOSPHATASE TIGAR"/>
    <property type="match status" value="1"/>
</dbReference>
<gene>
    <name evidence="4" type="ORF">M407DRAFT_16712</name>
</gene>
<evidence type="ECO:0000313" key="5">
    <source>
        <dbReference type="Proteomes" id="UP000054248"/>
    </source>
</evidence>
<dbReference type="CDD" id="cd07067">
    <property type="entry name" value="HP_PGM_like"/>
    <property type="match status" value="1"/>
</dbReference>
<accession>A0A0C3QNH4</accession>
<dbReference type="InterPro" id="IPR013078">
    <property type="entry name" value="His_Pase_superF_clade-1"/>
</dbReference>
<feature type="binding site" evidence="3">
    <location>
        <position position="60"/>
    </location>
    <ligand>
        <name>substrate</name>
    </ligand>
</feature>
<evidence type="ECO:0000256" key="2">
    <source>
        <dbReference type="PIRSR" id="PIRSR613078-1"/>
    </source>
</evidence>
<dbReference type="InterPro" id="IPR029033">
    <property type="entry name" value="His_PPase_superfam"/>
</dbReference>
<dbReference type="PANTHER" id="PTHR46517:SF1">
    <property type="entry name" value="FRUCTOSE-2,6-BISPHOSPHATASE TIGAR"/>
    <property type="match status" value="1"/>
</dbReference>
<dbReference type="Gene3D" id="3.40.50.1240">
    <property type="entry name" value="Phosphoglycerate mutase-like"/>
    <property type="match status" value="1"/>
</dbReference>
<dbReference type="PROSITE" id="PS00175">
    <property type="entry name" value="PG_MUTASE"/>
    <property type="match status" value="1"/>
</dbReference>
<reference evidence="4 5" key="1">
    <citation type="submission" date="2014-04" db="EMBL/GenBank/DDBJ databases">
        <authorList>
            <consortium name="DOE Joint Genome Institute"/>
            <person name="Kuo A."/>
            <person name="Girlanda M."/>
            <person name="Perotto S."/>
            <person name="Kohler A."/>
            <person name="Nagy L.G."/>
            <person name="Floudas D."/>
            <person name="Copeland A."/>
            <person name="Barry K.W."/>
            <person name="Cichocki N."/>
            <person name="Veneault-Fourrey C."/>
            <person name="LaButti K."/>
            <person name="Lindquist E.A."/>
            <person name="Lipzen A."/>
            <person name="Lundell T."/>
            <person name="Morin E."/>
            <person name="Murat C."/>
            <person name="Sun H."/>
            <person name="Tunlid A."/>
            <person name="Henrissat B."/>
            <person name="Grigoriev I.V."/>
            <person name="Hibbett D.S."/>
            <person name="Martin F."/>
            <person name="Nordberg H.P."/>
            <person name="Cantor M.N."/>
            <person name="Hua S.X."/>
        </authorList>
    </citation>
    <scope>NUCLEOTIDE SEQUENCE [LARGE SCALE GENOMIC DNA]</scope>
    <source>
        <strain evidence="4 5">MUT 4182</strain>
    </source>
</reference>
<dbReference type="SUPFAM" id="SSF53254">
    <property type="entry name" value="Phosphoglycerate mutase-like"/>
    <property type="match status" value="1"/>
</dbReference>